<dbReference type="PROSITE" id="PS00217">
    <property type="entry name" value="SUGAR_TRANSPORT_2"/>
    <property type="match status" value="1"/>
</dbReference>
<dbReference type="PANTHER" id="PTHR48022">
    <property type="entry name" value="PLASTIDIC GLUCOSE TRANSPORTER 4"/>
    <property type="match status" value="1"/>
</dbReference>
<feature type="transmembrane region" description="Helical" evidence="7">
    <location>
        <begin position="101"/>
        <end position="120"/>
    </location>
</feature>
<keyword evidence="9" id="KW-0762">Sugar transport</keyword>
<dbReference type="InterPro" id="IPR050360">
    <property type="entry name" value="MFS_Sugar_Transporters"/>
</dbReference>
<dbReference type="Gene3D" id="1.20.1250.20">
    <property type="entry name" value="MFS general substrate transporter like domains"/>
    <property type="match status" value="1"/>
</dbReference>
<keyword evidence="6" id="KW-0813">Transport</keyword>
<organism evidence="9 10">
    <name type="scientific">Raphidocelis subcapitata</name>
    <dbReference type="NCBI Taxonomy" id="307507"/>
    <lineage>
        <taxon>Eukaryota</taxon>
        <taxon>Viridiplantae</taxon>
        <taxon>Chlorophyta</taxon>
        <taxon>core chlorophytes</taxon>
        <taxon>Chlorophyceae</taxon>
        <taxon>CS clade</taxon>
        <taxon>Sphaeropleales</taxon>
        <taxon>Selenastraceae</taxon>
        <taxon>Raphidocelis</taxon>
    </lineage>
</organism>
<feature type="transmembrane region" description="Helical" evidence="7">
    <location>
        <begin position="141"/>
        <end position="157"/>
    </location>
</feature>
<dbReference type="InterPro" id="IPR005828">
    <property type="entry name" value="MFS_sugar_transport-like"/>
</dbReference>
<dbReference type="InParanoid" id="A0A2V0NT65"/>
<dbReference type="PANTHER" id="PTHR48022:SF2">
    <property type="entry name" value="PLASTIDIC GLUCOSE TRANSPORTER 4"/>
    <property type="match status" value="1"/>
</dbReference>
<feature type="transmembrane region" description="Helical" evidence="7">
    <location>
        <begin position="427"/>
        <end position="447"/>
    </location>
</feature>
<dbReference type="Pfam" id="PF00083">
    <property type="entry name" value="Sugar_tr"/>
    <property type="match status" value="1"/>
</dbReference>
<evidence type="ECO:0000256" key="5">
    <source>
        <dbReference type="ARBA" id="ARBA00023136"/>
    </source>
</evidence>
<feature type="transmembrane region" description="Helical" evidence="7">
    <location>
        <begin position="332"/>
        <end position="350"/>
    </location>
</feature>
<comment type="similarity">
    <text evidence="2 6">Belongs to the major facilitator superfamily. Sugar transporter (TC 2.A.1.1) family.</text>
</comment>
<sequence>MAPGELPAALWVACLAALLGSLQYGYAIGVLNTSLSAVLDSLDTDDDSLLSSAVVAGAALGALCAGRLADGLGPRRAQLLNALPFALGGALAAVARGPAAFIAARAVAGFGAGAASLLTPRYIAEISVPALRGRIGSMHQVFINIGILLAYLAGIPYEREFSGFNLRGQFVAWWRVMVGLQLLPAALQAVALLGSPESPVWLEGAGHSEAADEAFLALWGPYAIVPGVEEEEDGGAGLLDPAAAAAARRKEGWGGLAKPEYRRMLSLSLLLPLLQQASGINTVIYYSSLVFLRAGLKSPILGSILVGAINLAFTGVASALMDRRGRKPLLQVSFAGMAVSLAAVAAAGALPVPPIAAGLLTVALMLIYVAFFAIGCGPIPWVVLSEILPPRIKGPAASLATAAGWLGNLAVTLSFDALLSRLGVGGAYLLYALLNVGAGWYVSAHLVETKMKSLQEIEEMLLLPPRAASPFEPLLQPRAAAAQEAS</sequence>
<feature type="transmembrane region" description="Helical" evidence="7">
    <location>
        <begin position="267"/>
        <end position="288"/>
    </location>
</feature>
<accession>A0A2V0NT65</accession>
<feature type="transmembrane region" description="Helical" evidence="7">
    <location>
        <begin position="300"/>
        <end position="320"/>
    </location>
</feature>
<dbReference type="NCBIfam" id="TIGR00879">
    <property type="entry name" value="SP"/>
    <property type="match status" value="1"/>
</dbReference>
<gene>
    <name evidence="9" type="ORF">Rsub_03678</name>
</gene>
<dbReference type="SUPFAM" id="SSF103473">
    <property type="entry name" value="MFS general substrate transporter"/>
    <property type="match status" value="1"/>
</dbReference>
<comment type="subcellular location">
    <subcellularLocation>
        <location evidence="1">Membrane</location>
        <topology evidence="1">Multi-pass membrane protein</topology>
    </subcellularLocation>
</comment>
<comment type="caution">
    <text evidence="9">The sequence shown here is derived from an EMBL/GenBank/DDBJ whole genome shotgun (WGS) entry which is preliminary data.</text>
</comment>
<feature type="domain" description="Major facilitator superfamily (MFS) profile" evidence="8">
    <location>
        <begin position="13"/>
        <end position="450"/>
    </location>
</feature>
<evidence type="ECO:0000256" key="7">
    <source>
        <dbReference type="SAM" id="Phobius"/>
    </source>
</evidence>
<feature type="transmembrane region" description="Helical" evidence="7">
    <location>
        <begin position="396"/>
        <end position="415"/>
    </location>
</feature>
<name>A0A2V0NT65_9CHLO</name>
<keyword evidence="10" id="KW-1185">Reference proteome</keyword>
<dbReference type="EMBL" id="BDRX01000020">
    <property type="protein sequence ID" value="GBF90824.1"/>
    <property type="molecule type" value="Genomic_DNA"/>
</dbReference>
<evidence type="ECO:0000256" key="6">
    <source>
        <dbReference type="RuleBase" id="RU003346"/>
    </source>
</evidence>
<dbReference type="GO" id="GO:0016020">
    <property type="term" value="C:membrane"/>
    <property type="evidence" value="ECO:0007669"/>
    <property type="project" value="UniProtKB-SubCell"/>
</dbReference>
<feature type="transmembrane region" description="Helical" evidence="7">
    <location>
        <begin position="356"/>
        <end position="384"/>
    </location>
</feature>
<evidence type="ECO:0000313" key="10">
    <source>
        <dbReference type="Proteomes" id="UP000247498"/>
    </source>
</evidence>
<evidence type="ECO:0000313" key="9">
    <source>
        <dbReference type="EMBL" id="GBF90824.1"/>
    </source>
</evidence>
<dbReference type="InterPro" id="IPR003663">
    <property type="entry name" value="Sugar/inositol_transpt"/>
</dbReference>
<keyword evidence="3 7" id="KW-0812">Transmembrane</keyword>
<evidence type="ECO:0000256" key="4">
    <source>
        <dbReference type="ARBA" id="ARBA00022989"/>
    </source>
</evidence>
<dbReference type="InterPro" id="IPR005829">
    <property type="entry name" value="Sugar_transporter_CS"/>
</dbReference>
<dbReference type="InterPro" id="IPR036259">
    <property type="entry name" value="MFS_trans_sf"/>
</dbReference>
<evidence type="ECO:0000259" key="8">
    <source>
        <dbReference type="PROSITE" id="PS50850"/>
    </source>
</evidence>
<dbReference type="OrthoDB" id="6612291at2759"/>
<feature type="transmembrane region" description="Helical" evidence="7">
    <location>
        <begin position="49"/>
        <end position="66"/>
    </location>
</feature>
<dbReference type="PROSITE" id="PS50850">
    <property type="entry name" value="MFS"/>
    <property type="match status" value="1"/>
</dbReference>
<protein>
    <submittedName>
        <fullName evidence="9">Plastidic glucose transporter</fullName>
    </submittedName>
</protein>
<proteinExistence type="inferred from homology"/>
<dbReference type="GO" id="GO:0005351">
    <property type="term" value="F:carbohydrate:proton symporter activity"/>
    <property type="evidence" value="ECO:0007669"/>
    <property type="project" value="TreeGrafter"/>
</dbReference>
<dbReference type="Proteomes" id="UP000247498">
    <property type="component" value="Unassembled WGS sequence"/>
</dbReference>
<evidence type="ECO:0000256" key="1">
    <source>
        <dbReference type="ARBA" id="ARBA00004141"/>
    </source>
</evidence>
<feature type="transmembrane region" description="Helical" evidence="7">
    <location>
        <begin position="78"/>
        <end position="95"/>
    </location>
</feature>
<evidence type="ECO:0000256" key="3">
    <source>
        <dbReference type="ARBA" id="ARBA00022692"/>
    </source>
</evidence>
<reference evidence="9 10" key="1">
    <citation type="journal article" date="2018" name="Sci. Rep.">
        <title>Raphidocelis subcapitata (=Pseudokirchneriella subcapitata) provides an insight into genome evolution and environmental adaptations in the Sphaeropleales.</title>
        <authorList>
            <person name="Suzuki S."/>
            <person name="Yamaguchi H."/>
            <person name="Nakajima N."/>
            <person name="Kawachi M."/>
        </authorList>
    </citation>
    <scope>NUCLEOTIDE SEQUENCE [LARGE SCALE GENOMIC DNA]</scope>
    <source>
        <strain evidence="9 10">NIES-35</strain>
    </source>
</reference>
<keyword evidence="4 7" id="KW-1133">Transmembrane helix</keyword>
<evidence type="ECO:0000256" key="2">
    <source>
        <dbReference type="ARBA" id="ARBA00010992"/>
    </source>
</evidence>
<feature type="transmembrane region" description="Helical" evidence="7">
    <location>
        <begin position="172"/>
        <end position="193"/>
    </location>
</feature>
<dbReference type="PRINTS" id="PR00171">
    <property type="entry name" value="SUGRTRNSPORT"/>
</dbReference>
<keyword evidence="5 7" id="KW-0472">Membrane</keyword>
<dbReference type="InterPro" id="IPR020846">
    <property type="entry name" value="MFS_dom"/>
</dbReference>
<dbReference type="AlphaFoldDB" id="A0A2V0NT65"/>